<evidence type="ECO:0000256" key="1">
    <source>
        <dbReference type="ARBA" id="ARBA00001964"/>
    </source>
</evidence>
<accession>A0A370U2T8</accession>
<dbReference type="Proteomes" id="UP000254866">
    <property type="component" value="Unassembled WGS sequence"/>
</dbReference>
<keyword evidence="3" id="KW-0786">Thiamine pyrophosphate</keyword>
<evidence type="ECO:0000259" key="5">
    <source>
        <dbReference type="Pfam" id="PF09363"/>
    </source>
</evidence>
<dbReference type="Pfam" id="PF03894">
    <property type="entry name" value="XFP"/>
    <property type="match status" value="1"/>
</dbReference>
<dbReference type="RefSeq" id="XP_031874754.1">
    <property type="nucleotide sequence ID" value="XM_032010700.1"/>
</dbReference>
<dbReference type="PANTHER" id="PTHR31273:SF1">
    <property type="entry name" value="PHOSPHOKETOLASE-RELATED"/>
    <property type="match status" value="1"/>
</dbReference>
<dbReference type="InterPro" id="IPR018969">
    <property type="entry name" value="Xul5P/Fru6P_PKetolase_C"/>
</dbReference>
<dbReference type="STRING" id="2656787.A0A370U2T8"/>
<dbReference type="InterPro" id="IPR005593">
    <property type="entry name" value="Xul5P/Fru6P_PKetolase"/>
</dbReference>
<evidence type="ECO:0000256" key="2">
    <source>
        <dbReference type="ARBA" id="ARBA00005623"/>
    </source>
</evidence>
<keyword evidence="8" id="KW-1185">Reference proteome</keyword>
<dbReference type="GeneID" id="43594926"/>
<evidence type="ECO:0000256" key="3">
    <source>
        <dbReference type="ARBA" id="ARBA00023052"/>
    </source>
</evidence>
<dbReference type="GO" id="GO:0016832">
    <property type="term" value="F:aldehyde-lyase activity"/>
    <property type="evidence" value="ECO:0007669"/>
    <property type="project" value="InterPro"/>
</dbReference>
<dbReference type="PIRSF" id="PIRSF017245">
    <property type="entry name" value="Phosphoketolase"/>
    <property type="match status" value="1"/>
</dbReference>
<evidence type="ECO:0000256" key="4">
    <source>
        <dbReference type="ARBA" id="ARBA00023239"/>
    </source>
</evidence>
<dbReference type="Pfam" id="PF09363">
    <property type="entry name" value="XFP_C"/>
    <property type="match status" value="1"/>
</dbReference>
<dbReference type="InterPro" id="IPR018970">
    <property type="entry name" value="Xul5P/Fru6P_PKetolase_N"/>
</dbReference>
<gene>
    <name evidence="7" type="ORF">BP5553_02077</name>
</gene>
<organism evidence="7 8">
    <name type="scientific">Venustampulla echinocandica</name>
    <dbReference type="NCBI Taxonomy" id="2656787"/>
    <lineage>
        <taxon>Eukaryota</taxon>
        <taxon>Fungi</taxon>
        <taxon>Dikarya</taxon>
        <taxon>Ascomycota</taxon>
        <taxon>Pezizomycotina</taxon>
        <taxon>Leotiomycetes</taxon>
        <taxon>Helotiales</taxon>
        <taxon>Pleuroascaceae</taxon>
        <taxon>Venustampulla</taxon>
    </lineage>
</organism>
<protein>
    <submittedName>
        <fullName evidence="7">D-xylulose 5-phosphate 6-phosphate phosphoketolase</fullName>
    </submittedName>
</protein>
<dbReference type="InterPro" id="IPR019789">
    <property type="entry name" value="Xul5P/Fru6P_PKetolase_ThDP_BS"/>
</dbReference>
<dbReference type="GO" id="GO:0005975">
    <property type="term" value="P:carbohydrate metabolic process"/>
    <property type="evidence" value="ECO:0007669"/>
    <property type="project" value="InterPro"/>
</dbReference>
<dbReference type="OrthoDB" id="2532903at2759"/>
<name>A0A370U2T8_9HELO</name>
<evidence type="ECO:0000259" key="6">
    <source>
        <dbReference type="Pfam" id="PF09364"/>
    </source>
</evidence>
<dbReference type="InterPro" id="IPR029061">
    <property type="entry name" value="THDP-binding"/>
</dbReference>
<dbReference type="Pfam" id="PF09364">
    <property type="entry name" value="XFP_N"/>
    <property type="match status" value="1"/>
</dbReference>
<proteinExistence type="inferred from homology"/>
<dbReference type="Gene3D" id="3.40.50.920">
    <property type="match status" value="1"/>
</dbReference>
<feature type="domain" description="Xylulose 5-phosphate/Fructose 6-phosphate phosphoketolase N-terminal" evidence="6">
    <location>
        <begin position="35"/>
        <end position="392"/>
    </location>
</feature>
<reference evidence="7 8" key="1">
    <citation type="journal article" date="2018" name="IMA Fungus">
        <title>IMA Genome-F 9: Draft genome sequence of Annulohypoxylon stygium, Aspergillus mulundensis, Berkeleyomyces basicola (syn. Thielaviopsis basicola), Ceratocystis smalleyi, two Cercospora beticola strains, Coleophoma cylindrospora, Fusarium fracticaudum, Phialophora cf. hyalina, and Morchella septimelata.</title>
        <authorList>
            <person name="Wingfield B.D."/>
            <person name="Bills G.F."/>
            <person name="Dong Y."/>
            <person name="Huang W."/>
            <person name="Nel W.J."/>
            <person name="Swalarsk-Parry B.S."/>
            <person name="Vaghefi N."/>
            <person name="Wilken P.M."/>
            <person name="An Z."/>
            <person name="de Beer Z.W."/>
            <person name="De Vos L."/>
            <person name="Chen L."/>
            <person name="Duong T.A."/>
            <person name="Gao Y."/>
            <person name="Hammerbacher A."/>
            <person name="Kikkert J.R."/>
            <person name="Li Y."/>
            <person name="Li H."/>
            <person name="Li K."/>
            <person name="Li Q."/>
            <person name="Liu X."/>
            <person name="Ma X."/>
            <person name="Naidoo K."/>
            <person name="Pethybridge S.J."/>
            <person name="Sun J."/>
            <person name="Steenkamp E.T."/>
            <person name="van der Nest M.A."/>
            <person name="van Wyk S."/>
            <person name="Wingfield M.J."/>
            <person name="Xiong C."/>
            <person name="Yue Q."/>
            <person name="Zhang X."/>
        </authorList>
    </citation>
    <scope>NUCLEOTIDE SEQUENCE [LARGE SCALE GENOMIC DNA]</scope>
    <source>
        <strain evidence="7 8">BP 5553</strain>
    </source>
</reference>
<dbReference type="PROSITE" id="PS60002">
    <property type="entry name" value="PHOSPHOKETOLASE_1"/>
    <property type="match status" value="1"/>
</dbReference>
<dbReference type="AlphaFoldDB" id="A0A370U2T8"/>
<evidence type="ECO:0000313" key="7">
    <source>
        <dbReference type="EMBL" id="RDL42098.1"/>
    </source>
</evidence>
<comment type="caution">
    <text evidence="7">The sequence shown here is derived from an EMBL/GenBank/DDBJ whole genome shotgun (WGS) entry which is preliminary data.</text>
</comment>
<dbReference type="InterPro" id="IPR019790">
    <property type="entry name" value="Xul5P/Fru6P_PKetolase_CS"/>
</dbReference>
<comment type="cofactor">
    <cofactor evidence="1">
        <name>thiamine diphosphate</name>
        <dbReference type="ChEBI" id="CHEBI:58937"/>
    </cofactor>
</comment>
<dbReference type="PANTHER" id="PTHR31273">
    <property type="entry name" value="PHOSPHOKETOLASE-RELATED"/>
    <property type="match status" value="1"/>
</dbReference>
<evidence type="ECO:0000313" key="8">
    <source>
        <dbReference type="Proteomes" id="UP000254866"/>
    </source>
</evidence>
<keyword evidence="4" id="KW-0456">Lyase</keyword>
<sequence>MPGEVIDRANPPALDSHIPDSVLDLAVQLEKADLSDGDLKSLEDFRRASNYIAAAMIFLCNNTQVERDLTFDDIKPRLLGHWGTCPGLTLIYAHLNYLSRKNDLDLIFVVGPGHGAPSILASLWLEGSLERFYPQYSQTRQGLHNLIATFSTPSGFPSHINAETPGAIHEGGELGYALAVAYGAVMDKPDSIVACVIGDGEAESGPTATSWHAAKYIDPAESGAVLPILHLNGFKISERTIFGCMDKKEITALFTGYGYQPRFVEDLGDIDRDLAASMQWALDEIHKIQKAARSGKPILKPQWPVLILCTPKGWSGPKKVDGEFVEGSFHAHQVPLSAAKKDQHQLEQLQKWLHSYGPADLFTDSGAPIESIKKIIPIDNEKRLGQRVETYKHHEKLRVPDWQNFGVEKGGQESCMKAIGNFMDQVIVENPKSFRIFSPDELVSNKLDGIFKHTGRNFQWDQFSNGRGGRVIEILSEHVCQGFLQGYTLTGRTGVFPSYESFLGIIHTMMVQYSKFTKMAFETTWRGDISSLNYIETSTWTRQEHNGFSHQNPSFIGAVLNLKPSAARVYLPPDANTFLSTIAHCLRSKNYINLMVGSKQPQPVFLSIEEADRHCQAGASVWKFASIDNGLDPDVVLVGIGSELTFEVVVAASVLRRICPSMRVRVINVTDLMILEAESLHPHALAHQDFNALFTADKPIHFNYHGYANELRGLLFGHPNMERVGISSYKEEGSTTTPFDMMLRNGVSRFHVMEAAIRGAAKSNPEVALDMTNTLGWIRHQISKIGEYILETGKDPAGTYDIPKFEGTAFEKGSVWRGNEREHSKEDGFFVN</sequence>
<dbReference type="Gene3D" id="3.40.50.970">
    <property type="match status" value="2"/>
</dbReference>
<dbReference type="SUPFAM" id="SSF52518">
    <property type="entry name" value="Thiamin diphosphate-binding fold (THDP-binding)"/>
    <property type="match status" value="2"/>
</dbReference>
<comment type="similarity">
    <text evidence="2">Belongs to the XFP family.</text>
</comment>
<dbReference type="SUPFAM" id="SSF52922">
    <property type="entry name" value="TK C-terminal domain-like"/>
    <property type="match status" value="1"/>
</dbReference>
<dbReference type="EMBL" id="NPIC01000001">
    <property type="protein sequence ID" value="RDL42098.1"/>
    <property type="molecule type" value="Genomic_DNA"/>
</dbReference>
<dbReference type="PROSITE" id="PS60003">
    <property type="entry name" value="PHOSPHOKETOLASE_2"/>
    <property type="match status" value="1"/>
</dbReference>
<feature type="domain" description="Xylulose 5-phosphate/Fructose 6-phosphate phosphoketolase C-terminal" evidence="5">
    <location>
        <begin position="599"/>
        <end position="802"/>
    </location>
</feature>
<dbReference type="InterPro" id="IPR009014">
    <property type="entry name" value="Transketo_C/PFOR_II"/>
</dbReference>